<gene>
    <name evidence="1" type="ORF">AWB67_00066</name>
</gene>
<reference evidence="1" key="1">
    <citation type="submission" date="2016-01" db="EMBL/GenBank/DDBJ databases">
        <authorList>
            <person name="Peeters C."/>
        </authorList>
    </citation>
    <scope>NUCLEOTIDE SEQUENCE [LARGE SCALE GENOMIC DNA]</scope>
    <source>
        <strain evidence="1">LMG 22937</strain>
    </source>
</reference>
<name>A0A158ETX1_9BURK</name>
<dbReference type="OrthoDB" id="3781311at2"/>
<dbReference type="Pfam" id="PF13811">
    <property type="entry name" value="DUF4186"/>
    <property type="match status" value="1"/>
</dbReference>
<dbReference type="InterPro" id="IPR020378">
    <property type="entry name" value="DUF4186"/>
</dbReference>
<evidence type="ECO:0000313" key="2">
    <source>
        <dbReference type="Proteomes" id="UP000054925"/>
    </source>
</evidence>
<dbReference type="RefSeq" id="WP_087654244.1">
    <property type="nucleotide sequence ID" value="NZ_FCOL02000001.1"/>
</dbReference>
<comment type="caution">
    <text evidence="1">The sequence shown here is derived from an EMBL/GenBank/DDBJ whole genome shotgun (WGS) entry which is preliminary data.</text>
</comment>
<accession>A0A158ETX1</accession>
<dbReference type="Proteomes" id="UP000054925">
    <property type="component" value="Unassembled WGS sequence"/>
</dbReference>
<sequence length="133" mass="15036">MRDLDSLFEALKKSAFRRRFRLGARELAYLHEKGLPEVTAHARDLIDKRLAPEAPPNDGKQTPFRGHPVFIAQHATATCCRTCLAKWHGIGAGKALDEAERQHVVGAIGRWLREEAKREGEQRKAARQGELQF</sequence>
<evidence type="ECO:0000313" key="1">
    <source>
        <dbReference type="EMBL" id="SAL11011.1"/>
    </source>
</evidence>
<keyword evidence="2" id="KW-1185">Reference proteome</keyword>
<protein>
    <recommendedName>
        <fullName evidence="3">DUF4186 domain-containing protein</fullName>
    </recommendedName>
</protein>
<proteinExistence type="predicted"/>
<dbReference type="EMBL" id="FCOL02000001">
    <property type="protein sequence ID" value="SAL11011.1"/>
    <property type="molecule type" value="Genomic_DNA"/>
</dbReference>
<organism evidence="1 2">
    <name type="scientific">Caballeronia terrestris</name>
    <dbReference type="NCBI Taxonomy" id="1226301"/>
    <lineage>
        <taxon>Bacteria</taxon>
        <taxon>Pseudomonadati</taxon>
        <taxon>Pseudomonadota</taxon>
        <taxon>Betaproteobacteria</taxon>
        <taxon>Burkholderiales</taxon>
        <taxon>Burkholderiaceae</taxon>
        <taxon>Caballeronia</taxon>
    </lineage>
</organism>
<dbReference type="AlphaFoldDB" id="A0A158ETX1"/>
<evidence type="ECO:0008006" key="3">
    <source>
        <dbReference type="Google" id="ProtNLM"/>
    </source>
</evidence>